<keyword evidence="11" id="KW-0472">Membrane</keyword>
<dbReference type="Pfam" id="PF00067">
    <property type="entry name" value="p450"/>
    <property type="match status" value="1"/>
</dbReference>
<evidence type="ECO:0000256" key="13">
    <source>
        <dbReference type="RuleBase" id="RU000461"/>
    </source>
</evidence>
<dbReference type="GO" id="GO:0004497">
    <property type="term" value="F:monooxygenase activity"/>
    <property type="evidence" value="ECO:0007669"/>
    <property type="project" value="UniProtKB-KW"/>
</dbReference>
<dbReference type="InterPro" id="IPR050364">
    <property type="entry name" value="Cytochrome_P450_fung"/>
</dbReference>
<keyword evidence="10 13" id="KW-0503">Monooxygenase</keyword>
<dbReference type="EMBL" id="JAGFBS010000040">
    <property type="protein sequence ID" value="KAG6371085.1"/>
    <property type="molecule type" value="Genomic_DNA"/>
</dbReference>
<dbReference type="GO" id="GO:0005506">
    <property type="term" value="F:iron ion binding"/>
    <property type="evidence" value="ECO:0007669"/>
    <property type="project" value="InterPro"/>
</dbReference>
<evidence type="ECO:0000256" key="2">
    <source>
        <dbReference type="ARBA" id="ARBA00004167"/>
    </source>
</evidence>
<proteinExistence type="inferred from homology"/>
<evidence type="ECO:0000256" key="1">
    <source>
        <dbReference type="ARBA" id="ARBA00001971"/>
    </source>
</evidence>
<dbReference type="GO" id="GO:0016705">
    <property type="term" value="F:oxidoreductase activity, acting on paired donors, with incorporation or reduction of molecular oxygen"/>
    <property type="evidence" value="ECO:0007669"/>
    <property type="project" value="InterPro"/>
</dbReference>
<comment type="cofactor">
    <cofactor evidence="1 12">
        <name>heme</name>
        <dbReference type="ChEBI" id="CHEBI:30413"/>
    </cofactor>
</comment>
<evidence type="ECO:0000256" key="4">
    <source>
        <dbReference type="ARBA" id="ARBA00022617"/>
    </source>
</evidence>
<evidence type="ECO:0000256" key="3">
    <source>
        <dbReference type="ARBA" id="ARBA00010617"/>
    </source>
</evidence>
<dbReference type="PROSITE" id="PS00086">
    <property type="entry name" value="CYTOCHROME_P450"/>
    <property type="match status" value="1"/>
</dbReference>
<keyword evidence="7" id="KW-1133">Transmembrane helix</keyword>
<evidence type="ECO:0000256" key="5">
    <source>
        <dbReference type="ARBA" id="ARBA00022692"/>
    </source>
</evidence>
<comment type="similarity">
    <text evidence="3 13">Belongs to the cytochrome P450 family.</text>
</comment>
<dbReference type="PRINTS" id="PR00465">
    <property type="entry name" value="EP450IV"/>
</dbReference>
<evidence type="ECO:0000256" key="11">
    <source>
        <dbReference type="ARBA" id="ARBA00023136"/>
    </source>
</evidence>
<dbReference type="GO" id="GO:0016020">
    <property type="term" value="C:membrane"/>
    <property type="evidence" value="ECO:0007669"/>
    <property type="project" value="UniProtKB-SubCell"/>
</dbReference>
<dbReference type="InterPro" id="IPR001128">
    <property type="entry name" value="Cyt_P450"/>
</dbReference>
<keyword evidence="4 12" id="KW-0349">Heme</keyword>
<dbReference type="PANTHER" id="PTHR46300">
    <property type="entry name" value="P450, PUTATIVE (EUROFUNG)-RELATED-RELATED"/>
    <property type="match status" value="1"/>
</dbReference>
<evidence type="ECO:0000256" key="6">
    <source>
        <dbReference type="ARBA" id="ARBA00022723"/>
    </source>
</evidence>
<dbReference type="OrthoDB" id="2685000at2759"/>
<name>A0A8I2YFR9_9AGAM</name>
<evidence type="ECO:0000256" key="12">
    <source>
        <dbReference type="PIRSR" id="PIRSR602403-1"/>
    </source>
</evidence>
<comment type="caution">
    <text evidence="14">The sequence shown here is derived from an EMBL/GenBank/DDBJ whole genome shotgun (WGS) entry which is preliminary data.</text>
</comment>
<dbReference type="InterPro" id="IPR017972">
    <property type="entry name" value="Cyt_P450_CS"/>
</dbReference>
<evidence type="ECO:0000313" key="14">
    <source>
        <dbReference type="EMBL" id="KAG6371085.1"/>
    </source>
</evidence>
<keyword evidence="6 12" id="KW-0479">Metal-binding</keyword>
<keyword evidence="15" id="KW-1185">Reference proteome</keyword>
<evidence type="ECO:0000256" key="10">
    <source>
        <dbReference type="ARBA" id="ARBA00023033"/>
    </source>
</evidence>
<sequence>MAHDESRYPNPHAFMPERFLNDDGSLKPDDTQHLAFGFGRRMCVGRHFADTSVWAVMAKVLAVFKILRPLDKNGVEMPVEPRFSNGTAM</sequence>
<dbReference type="GO" id="GO:0020037">
    <property type="term" value="F:heme binding"/>
    <property type="evidence" value="ECO:0007669"/>
    <property type="project" value="InterPro"/>
</dbReference>
<dbReference type="Proteomes" id="UP000683000">
    <property type="component" value="Unassembled WGS sequence"/>
</dbReference>
<evidence type="ECO:0000256" key="7">
    <source>
        <dbReference type="ARBA" id="ARBA00022989"/>
    </source>
</evidence>
<dbReference type="SUPFAM" id="SSF48264">
    <property type="entry name" value="Cytochrome P450"/>
    <property type="match status" value="1"/>
</dbReference>
<dbReference type="PANTHER" id="PTHR46300:SF2">
    <property type="entry name" value="CYTOCHROME P450 MONOOXYGENASE ALNH-RELATED"/>
    <property type="match status" value="1"/>
</dbReference>
<dbReference type="InterPro" id="IPR002403">
    <property type="entry name" value="Cyt_P450_E_grp-IV"/>
</dbReference>
<dbReference type="InterPro" id="IPR036396">
    <property type="entry name" value="Cyt_P450_sf"/>
</dbReference>
<dbReference type="Gene3D" id="1.10.630.10">
    <property type="entry name" value="Cytochrome P450"/>
    <property type="match status" value="1"/>
</dbReference>
<evidence type="ECO:0000256" key="8">
    <source>
        <dbReference type="ARBA" id="ARBA00023002"/>
    </source>
</evidence>
<reference evidence="14" key="1">
    <citation type="submission" date="2021-03" db="EMBL/GenBank/DDBJ databases">
        <title>Evolutionary innovations through gain and loss of genes in the ectomycorrhizal Boletales.</title>
        <authorList>
            <person name="Wu G."/>
            <person name="Miyauchi S."/>
            <person name="Morin E."/>
            <person name="Yang Z.-L."/>
            <person name="Xu J."/>
            <person name="Martin F.M."/>
        </authorList>
    </citation>
    <scope>NUCLEOTIDE SEQUENCE</scope>
    <source>
        <strain evidence="14">BR01</strain>
    </source>
</reference>
<dbReference type="AlphaFoldDB" id="A0A8I2YFR9"/>
<feature type="binding site" description="axial binding residue" evidence="12">
    <location>
        <position position="43"/>
    </location>
    <ligand>
        <name>heme</name>
        <dbReference type="ChEBI" id="CHEBI:30413"/>
    </ligand>
    <ligandPart>
        <name>Fe</name>
        <dbReference type="ChEBI" id="CHEBI:18248"/>
    </ligandPart>
</feature>
<protein>
    <submittedName>
        <fullName evidence="14">Cytochrome P450</fullName>
    </submittedName>
</protein>
<evidence type="ECO:0000313" key="15">
    <source>
        <dbReference type="Proteomes" id="UP000683000"/>
    </source>
</evidence>
<keyword evidence="5" id="KW-0812">Transmembrane</keyword>
<accession>A0A8I2YFR9</accession>
<keyword evidence="8 13" id="KW-0560">Oxidoreductase</keyword>
<evidence type="ECO:0000256" key="9">
    <source>
        <dbReference type="ARBA" id="ARBA00023004"/>
    </source>
</evidence>
<keyword evidence="9 12" id="KW-0408">Iron</keyword>
<comment type="subcellular location">
    <subcellularLocation>
        <location evidence="2">Membrane</location>
        <topology evidence="2">Single-pass membrane protein</topology>
    </subcellularLocation>
</comment>
<organism evidence="14 15">
    <name type="scientific">Boletus reticuloceps</name>
    <dbReference type="NCBI Taxonomy" id="495285"/>
    <lineage>
        <taxon>Eukaryota</taxon>
        <taxon>Fungi</taxon>
        <taxon>Dikarya</taxon>
        <taxon>Basidiomycota</taxon>
        <taxon>Agaricomycotina</taxon>
        <taxon>Agaricomycetes</taxon>
        <taxon>Agaricomycetidae</taxon>
        <taxon>Boletales</taxon>
        <taxon>Boletineae</taxon>
        <taxon>Boletaceae</taxon>
        <taxon>Boletoideae</taxon>
        <taxon>Boletus</taxon>
    </lineage>
</organism>
<gene>
    <name evidence="14" type="ORF">JVT61DRAFT_10625</name>
</gene>